<reference evidence="10 11" key="1">
    <citation type="submission" date="2024-01" db="EMBL/GenBank/DDBJ databases">
        <title>A telomere-to-telomere, gap-free genome of sweet tea (Lithocarpus litseifolius).</title>
        <authorList>
            <person name="Zhou J."/>
        </authorList>
    </citation>
    <scope>NUCLEOTIDE SEQUENCE [LARGE SCALE GENOMIC DNA]</scope>
    <source>
        <strain evidence="10">Zhou-2022a</strain>
        <tissue evidence="10">Leaf</tissue>
    </source>
</reference>
<protein>
    <recommendedName>
        <fullName evidence="9">TPX2 C-terminal domain-containing protein</fullName>
    </recommendedName>
</protein>
<organism evidence="10 11">
    <name type="scientific">Lithocarpus litseifolius</name>
    <dbReference type="NCBI Taxonomy" id="425828"/>
    <lineage>
        <taxon>Eukaryota</taxon>
        <taxon>Viridiplantae</taxon>
        <taxon>Streptophyta</taxon>
        <taxon>Embryophyta</taxon>
        <taxon>Tracheophyta</taxon>
        <taxon>Spermatophyta</taxon>
        <taxon>Magnoliopsida</taxon>
        <taxon>eudicotyledons</taxon>
        <taxon>Gunneridae</taxon>
        <taxon>Pentapetalae</taxon>
        <taxon>rosids</taxon>
        <taxon>fabids</taxon>
        <taxon>Fagales</taxon>
        <taxon>Fagaceae</taxon>
        <taxon>Lithocarpus</taxon>
    </lineage>
</organism>
<keyword evidence="4" id="KW-0493">Microtubule</keyword>
<dbReference type="GO" id="GO:0005874">
    <property type="term" value="C:microtubule"/>
    <property type="evidence" value="ECO:0007669"/>
    <property type="project" value="UniProtKB-KW"/>
</dbReference>
<feature type="region of interest" description="Disordered" evidence="7">
    <location>
        <begin position="85"/>
        <end position="113"/>
    </location>
</feature>
<keyword evidence="3" id="KW-0963">Cytoplasm</keyword>
<evidence type="ECO:0000256" key="2">
    <source>
        <dbReference type="ARBA" id="ARBA00005885"/>
    </source>
</evidence>
<name>A0AAW2DWU4_9ROSI</name>
<dbReference type="InterPro" id="IPR044833">
    <property type="entry name" value="WDL5/6"/>
</dbReference>
<accession>A0AAW2DWU4</accession>
<dbReference type="PANTHER" id="PTHR31358:SF29">
    <property type="entry name" value="PROTEIN WVD2-LIKE 5-RELATED"/>
    <property type="match status" value="1"/>
</dbReference>
<feature type="compositionally biased region" description="Basic and acidic residues" evidence="7">
    <location>
        <begin position="416"/>
        <end position="427"/>
    </location>
</feature>
<evidence type="ECO:0000313" key="11">
    <source>
        <dbReference type="Proteomes" id="UP001459277"/>
    </source>
</evidence>
<proteinExistence type="inferred from homology"/>
<dbReference type="EMBL" id="JAZDWU010000001">
    <property type="protein sequence ID" value="KAL0013750.1"/>
    <property type="molecule type" value="Genomic_DNA"/>
</dbReference>
<feature type="transmembrane region" description="Helical" evidence="8">
    <location>
        <begin position="251"/>
        <end position="273"/>
    </location>
</feature>
<feature type="domain" description="TPX2 C-terminal" evidence="9">
    <location>
        <begin position="271"/>
        <end position="333"/>
    </location>
</feature>
<feature type="region of interest" description="Disordered" evidence="7">
    <location>
        <begin position="1"/>
        <end position="31"/>
    </location>
</feature>
<dbReference type="GO" id="GO:0008017">
    <property type="term" value="F:microtubule binding"/>
    <property type="evidence" value="ECO:0007669"/>
    <property type="project" value="InterPro"/>
</dbReference>
<feature type="compositionally biased region" description="Low complexity" evidence="7">
    <location>
        <begin position="348"/>
        <end position="367"/>
    </location>
</feature>
<evidence type="ECO:0000256" key="8">
    <source>
        <dbReference type="SAM" id="Phobius"/>
    </source>
</evidence>
<keyword evidence="8" id="KW-0812">Transmembrane</keyword>
<dbReference type="PANTHER" id="PTHR31358">
    <property type="entry name" value="PROTEIN WVD2-LIKE 4"/>
    <property type="match status" value="1"/>
</dbReference>
<gene>
    <name evidence="10" type="ORF">SO802_000819</name>
</gene>
<evidence type="ECO:0000256" key="6">
    <source>
        <dbReference type="SAM" id="Coils"/>
    </source>
</evidence>
<evidence type="ECO:0000256" key="7">
    <source>
        <dbReference type="SAM" id="MobiDB-lite"/>
    </source>
</evidence>
<dbReference type="AlphaFoldDB" id="A0AAW2DWU4"/>
<feature type="compositionally biased region" description="Polar residues" evidence="7">
    <location>
        <begin position="402"/>
        <end position="415"/>
    </location>
</feature>
<dbReference type="Proteomes" id="UP001459277">
    <property type="component" value="Unassembled WGS sequence"/>
</dbReference>
<sequence length="448" mass="49566">MDGSDPIAGMEVSRQNEVSNSGTDDVIMEEGSSVLNNAVEYEGLDKSSVADSLLRESGAFESLAEKDVERSSFPQEFTGLTITKETREGDNTNSLENSKKVQGRGTTIKHSNPNTIVTSVKKNKDGKFGSVTLKKPFALATNRKSPNDRQIAESITSIPSVRAKKLESAASAACHFLQSGQSCTALPELSNSEPECLRSPAVESTKPERVGRLPSYGFRFKCDERAQKRKEVVQILICTKWHSYFLNGFDYILLLLQLMIYCLFVSLLVGQFLSKIEEKIHAKEAERTTLQEKSKESQNAEIKMLRKSLTFKASPMPSFYHEPAPPKVEFKRIPPTRARSPKLGRGKGSSAASSEGSGSHSTQSSRLSLDEKITRNYASKESSGKKPLRKSLPKLPSEKNKLSNSRENMTSSTQHLEQHKIDQEAGKIFEPSQCKTDIDANPVPKKQD</sequence>
<feature type="compositionally biased region" description="Polar residues" evidence="7">
    <location>
        <begin position="13"/>
        <end position="23"/>
    </location>
</feature>
<keyword evidence="11" id="KW-1185">Reference proteome</keyword>
<evidence type="ECO:0000259" key="9">
    <source>
        <dbReference type="Pfam" id="PF06886"/>
    </source>
</evidence>
<dbReference type="InterPro" id="IPR027329">
    <property type="entry name" value="TPX2_C"/>
</dbReference>
<evidence type="ECO:0000256" key="4">
    <source>
        <dbReference type="ARBA" id="ARBA00022701"/>
    </source>
</evidence>
<feature type="compositionally biased region" description="Polar residues" evidence="7">
    <location>
        <begin position="104"/>
        <end position="113"/>
    </location>
</feature>
<feature type="coiled-coil region" evidence="6">
    <location>
        <begin position="273"/>
        <end position="303"/>
    </location>
</feature>
<comment type="caution">
    <text evidence="10">The sequence shown here is derived from an EMBL/GenBank/DDBJ whole genome shotgun (WGS) entry which is preliminary data.</text>
</comment>
<evidence type="ECO:0000256" key="5">
    <source>
        <dbReference type="ARBA" id="ARBA00023212"/>
    </source>
</evidence>
<evidence type="ECO:0000256" key="1">
    <source>
        <dbReference type="ARBA" id="ARBA00004245"/>
    </source>
</evidence>
<comment type="subcellular location">
    <subcellularLocation>
        <location evidence="1">Cytoplasm</location>
        <location evidence="1">Cytoskeleton</location>
    </subcellularLocation>
</comment>
<evidence type="ECO:0000313" key="10">
    <source>
        <dbReference type="EMBL" id="KAL0013750.1"/>
    </source>
</evidence>
<keyword evidence="8" id="KW-1133">Transmembrane helix</keyword>
<dbReference type="Pfam" id="PF06886">
    <property type="entry name" value="TPX2"/>
    <property type="match status" value="1"/>
</dbReference>
<evidence type="ECO:0000256" key="3">
    <source>
        <dbReference type="ARBA" id="ARBA00022490"/>
    </source>
</evidence>
<keyword evidence="6" id="KW-0175">Coiled coil</keyword>
<keyword evidence="5" id="KW-0206">Cytoskeleton</keyword>
<feature type="region of interest" description="Disordered" evidence="7">
    <location>
        <begin position="316"/>
        <end position="448"/>
    </location>
</feature>
<comment type="similarity">
    <text evidence="2">Belongs to the TPX2 family.</text>
</comment>
<keyword evidence="8" id="KW-0472">Membrane</keyword>